<accession>A0ABD0YBA7</accession>
<dbReference type="EMBL" id="JBFDAA010000010">
    <property type="protein sequence ID" value="KAL1124615.1"/>
    <property type="molecule type" value="Genomic_DNA"/>
</dbReference>
<feature type="compositionally biased region" description="Low complexity" evidence="2">
    <location>
        <begin position="179"/>
        <end position="193"/>
    </location>
</feature>
<evidence type="ECO:0000256" key="1">
    <source>
        <dbReference type="SAM" id="Coils"/>
    </source>
</evidence>
<name>A0ABD0YBA7_9HEMI</name>
<evidence type="ECO:0000256" key="2">
    <source>
        <dbReference type="SAM" id="MobiDB-lite"/>
    </source>
</evidence>
<evidence type="ECO:0000313" key="3">
    <source>
        <dbReference type="EMBL" id="KAL1124615.1"/>
    </source>
</evidence>
<proteinExistence type="predicted"/>
<feature type="coiled-coil region" evidence="1">
    <location>
        <begin position="11"/>
        <end position="77"/>
    </location>
</feature>
<organism evidence="3 4">
    <name type="scientific">Ranatra chinensis</name>
    <dbReference type="NCBI Taxonomy" id="642074"/>
    <lineage>
        <taxon>Eukaryota</taxon>
        <taxon>Metazoa</taxon>
        <taxon>Ecdysozoa</taxon>
        <taxon>Arthropoda</taxon>
        <taxon>Hexapoda</taxon>
        <taxon>Insecta</taxon>
        <taxon>Pterygota</taxon>
        <taxon>Neoptera</taxon>
        <taxon>Paraneoptera</taxon>
        <taxon>Hemiptera</taxon>
        <taxon>Heteroptera</taxon>
        <taxon>Panheteroptera</taxon>
        <taxon>Nepomorpha</taxon>
        <taxon>Nepidae</taxon>
        <taxon>Ranatrinae</taxon>
        <taxon>Ranatra</taxon>
    </lineage>
</organism>
<sequence>MEEEAGWLSKREELQKELSDSIARLELRKEKLQRLQKPSERLNNHLEVERIGHMRSIEEGRNRLKLINAELQNLSKASAEPPLNDNCESITDEENNRKCSTSQDDLDRISRVTTDAPIDMSCNTLGKRTIASLQEIERNRHLHLAKQGSLVIQEERQRVEELKRRVQDEVRAQWQQQRNSNCQSITSDSSSNSIEPTHDR</sequence>
<dbReference type="PANTHER" id="PTHR12156">
    <property type="entry name" value="PLECKSTRIN HOMOLOGY-LIKE DOMAIN, FAMILY B, MEMBER 3"/>
    <property type="match status" value="1"/>
</dbReference>
<feature type="coiled-coil region" evidence="1">
    <location>
        <begin position="145"/>
        <end position="172"/>
    </location>
</feature>
<dbReference type="PANTHER" id="PTHR12156:SF5">
    <property type="entry name" value="FI18040P1"/>
    <property type="match status" value="1"/>
</dbReference>
<reference evidence="3 4" key="1">
    <citation type="submission" date="2024-07" db="EMBL/GenBank/DDBJ databases">
        <title>Chromosome-level genome assembly of the water stick insect Ranatra chinensis (Heteroptera: Nepidae).</title>
        <authorList>
            <person name="Liu X."/>
        </authorList>
    </citation>
    <scope>NUCLEOTIDE SEQUENCE [LARGE SCALE GENOMIC DNA]</scope>
    <source>
        <strain evidence="3">Cailab_2021Rc</strain>
        <tissue evidence="3">Muscle</tissue>
    </source>
</reference>
<dbReference type="Proteomes" id="UP001558652">
    <property type="component" value="Unassembled WGS sequence"/>
</dbReference>
<keyword evidence="1" id="KW-0175">Coiled coil</keyword>
<dbReference type="AlphaFoldDB" id="A0ABD0YBA7"/>
<keyword evidence="4" id="KW-1185">Reference proteome</keyword>
<protein>
    <submittedName>
        <fullName evidence="3">Uncharacterized protein</fullName>
    </submittedName>
</protein>
<feature type="region of interest" description="Disordered" evidence="2">
    <location>
        <begin position="175"/>
        <end position="200"/>
    </location>
</feature>
<gene>
    <name evidence="3" type="ORF">AAG570_001239</name>
</gene>
<evidence type="ECO:0000313" key="4">
    <source>
        <dbReference type="Proteomes" id="UP001558652"/>
    </source>
</evidence>
<dbReference type="InterPro" id="IPR052212">
    <property type="entry name" value="PH-like_domain"/>
</dbReference>
<comment type="caution">
    <text evidence="3">The sequence shown here is derived from an EMBL/GenBank/DDBJ whole genome shotgun (WGS) entry which is preliminary data.</text>
</comment>